<dbReference type="InterPro" id="IPR036713">
    <property type="entry name" value="TmoB-like_sf"/>
</dbReference>
<reference evidence="2" key="1">
    <citation type="submission" date="2019-06" db="EMBL/GenBank/DDBJ databases">
        <title>The complete genome of Emcibacter congregatus ZYLT.</title>
        <authorList>
            <person name="Zhao Z."/>
        </authorList>
    </citation>
    <scope>NUCLEOTIDE SEQUENCE [LARGE SCALE GENOMIC DNA]</scope>
    <source>
        <strain evidence="2">MCCC 1A06723</strain>
    </source>
</reference>
<evidence type="ECO:0000313" key="1">
    <source>
        <dbReference type="EMBL" id="TPD60629.1"/>
    </source>
</evidence>
<keyword evidence="1" id="KW-0503">Monooxygenase</keyword>
<keyword evidence="1" id="KW-0560">Oxidoreductase</keyword>
<name>A0A501PJI3_9PROT</name>
<dbReference type="GO" id="GO:0004497">
    <property type="term" value="F:monooxygenase activity"/>
    <property type="evidence" value="ECO:0007669"/>
    <property type="project" value="UniProtKB-KW"/>
</dbReference>
<evidence type="ECO:0000313" key="2">
    <source>
        <dbReference type="Proteomes" id="UP000319148"/>
    </source>
</evidence>
<dbReference type="OrthoDB" id="3478662at2"/>
<dbReference type="CDD" id="cd17042">
    <property type="entry name" value="Ubl_TmoB"/>
    <property type="match status" value="1"/>
</dbReference>
<protein>
    <submittedName>
        <fullName evidence="1">Toluene monooxygenase</fullName>
    </submittedName>
</protein>
<accession>A0A501PJI3</accession>
<keyword evidence="2" id="KW-1185">Reference proteome</keyword>
<dbReference type="EMBL" id="VFIY01000006">
    <property type="protein sequence ID" value="TPD60629.1"/>
    <property type="molecule type" value="Genomic_DNA"/>
</dbReference>
<dbReference type="Gene3D" id="3.10.20.270">
    <property type="entry name" value="TmoB-like"/>
    <property type="match status" value="1"/>
</dbReference>
<dbReference type="Pfam" id="PF06234">
    <property type="entry name" value="TmoB"/>
    <property type="match status" value="1"/>
</dbReference>
<dbReference type="InterPro" id="IPR009355">
    <property type="entry name" value="Toluene_mOase_B"/>
</dbReference>
<comment type="caution">
    <text evidence="1">The sequence shown here is derived from an EMBL/GenBank/DDBJ whole genome shotgun (WGS) entry which is preliminary data.</text>
</comment>
<dbReference type="AlphaFoldDB" id="A0A501PJI3"/>
<dbReference type="RefSeq" id="WP_139940191.1">
    <property type="nucleotide sequence ID" value="NZ_JBHSYP010000008.1"/>
</dbReference>
<gene>
    <name evidence="1" type="ORF">FIV46_07840</name>
</gene>
<dbReference type="SUPFAM" id="SSF110814">
    <property type="entry name" value="TmoB-like"/>
    <property type="match status" value="1"/>
</dbReference>
<proteinExistence type="predicted"/>
<organism evidence="1 2">
    <name type="scientific">Emcibacter nanhaiensis</name>
    <dbReference type="NCBI Taxonomy" id="1505037"/>
    <lineage>
        <taxon>Bacteria</taxon>
        <taxon>Pseudomonadati</taxon>
        <taxon>Pseudomonadota</taxon>
        <taxon>Alphaproteobacteria</taxon>
        <taxon>Emcibacterales</taxon>
        <taxon>Emcibacteraceae</taxon>
        <taxon>Emcibacter</taxon>
    </lineage>
</organism>
<dbReference type="Proteomes" id="UP000319148">
    <property type="component" value="Unassembled WGS sequence"/>
</dbReference>
<sequence>MTMVPLVVNFEGDFVLQLVPVESSFTMDQVAEAAAHHSLNRRVKPREGGVLRVRIQDAEEPVDRSDTVEQAGFENMETIEVYYE</sequence>